<comment type="caution">
    <text evidence="7">Lacks conserved residue(s) required for the propagation of feature annotation.</text>
</comment>
<feature type="transmembrane region" description="Helical" evidence="7">
    <location>
        <begin position="164"/>
        <end position="189"/>
    </location>
</feature>
<accession>Q217D9</accession>
<dbReference type="Pfam" id="PF00924">
    <property type="entry name" value="MS_channel_2nd"/>
    <property type="match status" value="1"/>
</dbReference>
<evidence type="ECO:0000256" key="2">
    <source>
        <dbReference type="ARBA" id="ARBA00008017"/>
    </source>
</evidence>
<keyword evidence="5 7" id="KW-1133">Transmembrane helix</keyword>
<evidence type="ECO:0000256" key="4">
    <source>
        <dbReference type="ARBA" id="ARBA00022692"/>
    </source>
</evidence>
<reference evidence="11" key="1">
    <citation type="submission" date="2006-03" db="EMBL/GenBank/DDBJ databases">
        <title>Complete sequence of Rhodopseudomonas palustris BisB18.</title>
        <authorList>
            <consortium name="US DOE Joint Genome Institute"/>
            <person name="Copeland A."/>
            <person name="Lucas S."/>
            <person name="Lapidus A."/>
            <person name="Barry K."/>
            <person name="Detter J.C."/>
            <person name="Glavina del Rio T."/>
            <person name="Hammon N."/>
            <person name="Israni S."/>
            <person name="Dalin E."/>
            <person name="Tice H."/>
            <person name="Pitluck S."/>
            <person name="Chain P."/>
            <person name="Malfatti S."/>
            <person name="Shin M."/>
            <person name="Vergez L."/>
            <person name="Schmutz J."/>
            <person name="Larimer F."/>
            <person name="Land M."/>
            <person name="Hauser L."/>
            <person name="Pelletier D.A."/>
            <person name="Kyrpides N."/>
            <person name="Anderson I."/>
            <person name="Oda Y."/>
            <person name="Harwood C.S."/>
            <person name="Richardson P."/>
        </authorList>
    </citation>
    <scope>NUCLEOTIDE SEQUENCE [LARGE SCALE GENOMIC DNA]</scope>
    <source>
        <strain evidence="11">BisB18</strain>
    </source>
</reference>
<dbReference type="InterPro" id="IPR006685">
    <property type="entry name" value="MscS_channel_2nd"/>
</dbReference>
<evidence type="ECO:0000256" key="1">
    <source>
        <dbReference type="ARBA" id="ARBA00004651"/>
    </source>
</evidence>
<dbReference type="EMBL" id="CP000301">
    <property type="protein sequence ID" value="ABD87497.1"/>
    <property type="molecule type" value="Genomic_DNA"/>
</dbReference>
<evidence type="ECO:0000256" key="8">
    <source>
        <dbReference type="SAM" id="MobiDB-lite"/>
    </source>
</evidence>
<dbReference type="KEGG" id="rpc:RPC_1940"/>
<dbReference type="Gene3D" id="2.30.30.60">
    <property type="match status" value="1"/>
</dbReference>
<dbReference type="Pfam" id="PF21082">
    <property type="entry name" value="MS_channel_3rd"/>
    <property type="match status" value="1"/>
</dbReference>
<dbReference type="HOGENOM" id="CLU_037945_7_0_5"/>
<dbReference type="InterPro" id="IPR007055">
    <property type="entry name" value="BON_dom"/>
</dbReference>
<feature type="compositionally biased region" description="Basic and acidic residues" evidence="8">
    <location>
        <begin position="453"/>
        <end position="464"/>
    </location>
</feature>
<keyword evidence="6 7" id="KW-0472">Membrane</keyword>
<dbReference type="Gene3D" id="3.30.70.100">
    <property type="match status" value="1"/>
</dbReference>
<dbReference type="Gene3D" id="3.30.1340.30">
    <property type="match status" value="1"/>
</dbReference>
<keyword evidence="7" id="KW-0407">Ion channel</keyword>
<dbReference type="InterPro" id="IPR023408">
    <property type="entry name" value="MscS_beta-dom_sf"/>
</dbReference>
<evidence type="ECO:0000256" key="5">
    <source>
        <dbReference type="ARBA" id="ARBA00022989"/>
    </source>
</evidence>
<dbReference type="InterPro" id="IPR045275">
    <property type="entry name" value="MscS_archaea/bacteria_type"/>
</dbReference>
<comment type="subunit">
    <text evidence="7">Homoheptamer.</text>
</comment>
<keyword evidence="4 7" id="KW-0812">Transmembrane</keyword>
<evidence type="ECO:0000256" key="9">
    <source>
        <dbReference type="SAM" id="SignalP"/>
    </source>
</evidence>
<feature type="chain" id="PRO_5004199425" description="Small-conductance mechanosensitive channel" evidence="9">
    <location>
        <begin position="51"/>
        <end position="489"/>
    </location>
</feature>
<dbReference type="Gene3D" id="1.10.287.1260">
    <property type="match status" value="1"/>
</dbReference>
<dbReference type="Pfam" id="PF04972">
    <property type="entry name" value="BON"/>
    <property type="match status" value="1"/>
</dbReference>
<dbReference type="GO" id="GO:0008381">
    <property type="term" value="F:mechanosensitive monoatomic ion channel activity"/>
    <property type="evidence" value="ECO:0007669"/>
    <property type="project" value="InterPro"/>
</dbReference>
<dbReference type="InterPro" id="IPR049278">
    <property type="entry name" value="MS_channel_C"/>
</dbReference>
<dbReference type="InterPro" id="IPR011066">
    <property type="entry name" value="MscS_channel_C_sf"/>
</dbReference>
<dbReference type="OrthoDB" id="9799209at2"/>
<dbReference type="AlphaFoldDB" id="Q217D9"/>
<dbReference type="SUPFAM" id="SSF50182">
    <property type="entry name" value="Sm-like ribonucleoproteins"/>
    <property type="match status" value="1"/>
</dbReference>
<feature type="region of interest" description="Disordered" evidence="8">
    <location>
        <begin position="420"/>
        <end position="489"/>
    </location>
</feature>
<keyword evidence="7" id="KW-0813">Transport</keyword>
<name>Q217D9_RHOPB</name>
<dbReference type="InterPro" id="IPR011014">
    <property type="entry name" value="MscS_channel_TM-2"/>
</dbReference>
<evidence type="ECO:0000256" key="3">
    <source>
        <dbReference type="ARBA" id="ARBA00022475"/>
    </source>
</evidence>
<dbReference type="STRING" id="316056.RPC_1940"/>
<gene>
    <name evidence="11" type="ordered locus">RPC_1940</name>
</gene>
<dbReference type="InterPro" id="IPR010920">
    <property type="entry name" value="LSM_dom_sf"/>
</dbReference>
<keyword evidence="7" id="KW-0406">Ion transport</keyword>
<feature type="transmembrane region" description="Helical" evidence="7">
    <location>
        <begin position="201"/>
        <end position="223"/>
    </location>
</feature>
<protein>
    <recommendedName>
        <fullName evidence="7">Small-conductance mechanosensitive channel</fullName>
    </recommendedName>
</protein>
<dbReference type="PANTHER" id="PTHR30221:SF1">
    <property type="entry name" value="SMALL-CONDUCTANCE MECHANOSENSITIVE CHANNEL"/>
    <property type="match status" value="1"/>
</dbReference>
<dbReference type="eggNOG" id="COG0668">
    <property type="taxonomic scope" value="Bacteria"/>
</dbReference>
<comment type="subcellular location">
    <subcellularLocation>
        <location evidence="7">Cell inner membrane</location>
        <topology evidence="7">Multi-pass membrane protein</topology>
    </subcellularLocation>
    <subcellularLocation>
        <location evidence="1">Cell membrane</location>
        <topology evidence="1">Multi-pass membrane protein</topology>
    </subcellularLocation>
</comment>
<evidence type="ECO:0000256" key="6">
    <source>
        <dbReference type="ARBA" id="ARBA00023136"/>
    </source>
</evidence>
<dbReference type="PANTHER" id="PTHR30221">
    <property type="entry name" value="SMALL-CONDUCTANCE MECHANOSENSITIVE CHANNEL"/>
    <property type="match status" value="1"/>
</dbReference>
<dbReference type="SUPFAM" id="SSF82689">
    <property type="entry name" value="Mechanosensitive channel protein MscS (YggB), C-terminal domain"/>
    <property type="match status" value="1"/>
</dbReference>
<dbReference type="PROSITE" id="PS50914">
    <property type="entry name" value="BON"/>
    <property type="match status" value="1"/>
</dbReference>
<dbReference type="SUPFAM" id="SSF82861">
    <property type="entry name" value="Mechanosensitive channel protein MscS (YggB), transmembrane region"/>
    <property type="match status" value="1"/>
</dbReference>
<feature type="domain" description="BON" evidence="10">
    <location>
        <begin position="75"/>
        <end position="141"/>
    </location>
</feature>
<sequence>MIPSPLRHAVRFFASGIGGCGRLRMMASRAVSPLAGLLILFAVCAPPASAQTPPPPGGSEDNAVSKSVEVDPTAGDRAIANRIERILQSTNWFDGPKVAVRDGVVFIDGKTQTQEHRRWAGTLAQNTQGTVAVVNRIAVEADVGSTFGRAGDEFVRLYRQAEQAWPWILLAVVIILVTWLVARLVGFLANRFVARRVTSSLLRAVIVQAFSIPVFLLGVYFVLQVAGLTRLAITVLGGTGLFGIIVGFAFREIAENFLASILLSVRNPFSTGDLIEVAGNTGIVQNLNARSTVLLTLAGNYVQIPNAIVFKSTITNYSSTPSRRATFAIGISYAASTSKAQTLIAEVLAQHPAVLRTPEPLVLVEELGATTINLRVYYWFASATYSPAKINSALLRLVKDALLSGGIALTESAAAAAKGEPVVDADGDDVRSRHAVGKSAADEERSPSTPAEGDLRNETSEICERSSQGRPPEAEENLLKPQAAPQRGI</sequence>
<feature type="signal peptide" evidence="9">
    <location>
        <begin position="1"/>
        <end position="50"/>
    </location>
</feature>
<evidence type="ECO:0000256" key="7">
    <source>
        <dbReference type="RuleBase" id="RU369025"/>
    </source>
</evidence>
<proteinExistence type="inferred from homology"/>
<evidence type="ECO:0000259" key="10">
    <source>
        <dbReference type="PROSITE" id="PS50914"/>
    </source>
</evidence>
<dbReference type="GO" id="GO:0005886">
    <property type="term" value="C:plasma membrane"/>
    <property type="evidence" value="ECO:0007669"/>
    <property type="project" value="UniProtKB-SubCell"/>
</dbReference>
<comment type="similarity">
    <text evidence="2 7">Belongs to the MscS (TC 1.A.23) family.</text>
</comment>
<keyword evidence="7" id="KW-0997">Cell inner membrane</keyword>
<keyword evidence="9" id="KW-0732">Signal</keyword>
<comment type="function">
    <text evidence="7">Mechanosensitive channel that participates in the regulation of osmotic pressure changes within the cell, opening in response to stretch forces in the membrane lipid bilayer, without the need for other proteins. Contributes to normal resistance to hypoosmotic shock. Forms an ion channel of 1.0 nanosiemens conductance with a slight preference for anions.</text>
</comment>
<feature type="transmembrane region" description="Helical" evidence="7">
    <location>
        <begin position="229"/>
        <end position="250"/>
    </location>
</feature>
<organism evidence="11">
    <name type="scientific">Rhodopseudomonas palustris (strain BisB18)</name>
    <dbReference type="NCBI Taxonomy" id="316056"/>
    <lineage>
        <taxon>Bacteria</taxon>
        <taxon>Pseudomonadati</taxon>
        <taxon>Pseudomonadota</taxon>
        <taxon>Alphaproteobacteria</taxon>
        <taxon>Hyphomicrobiales</taxon>
        <taxon>Nitrobacteraceae</taxon>
        <taxon>Rhodopseudomonas</taxon>
    </lineage>
</organism>
<keyword evidence="3" id="KW-1003">Cell membrane</keyword>
<evidence type="ECO:0000313" key="11">
    <source>
        <dbReference type="EMBL" id="ABD87497.1"/>
    </source>
</evidence>